<evidence type="ECO:0000256" key="1">
    <source>
        <dbReference type="SAM" id="MobiDB-lite"/>
    </source>
</evidence>
<keyword evidence="5" id="KW-1185">Reference proteome</keyword>
<comment type="caution">
    <text evidence="4">The sequence shown here is derived from an EMBL/GenBank/DDBJ whole genome shotgun (WGS) entry which is preliminary data.</text>
</comment>
<evidence type="ECO:0000313" key="4">
    <source>
        <dbReference type="EMBL" id="CAJ1947975.1"/>
    </source>
</evidence>
<proteinExistence type="predicted"/>
<name>A0AAD2FPS2_9STRA</name>
<organism evidence="4 5">
    <name type="scientific">Cylindrotheca closterium</name>
    <dbReference type="NCBI Taxonomy" id="2856"/>
    <lineage>
        <taxon>Eukaryota</taxon>
        <taxon>Sar</taxon>
        <taxon>Stramenopiles</taxon>
        <taxon>Ochrophyta</taxon>
        <taxon>Bacillariophyta</taxon>
        <taxon>Bacillariophyceae</taxon>
        <taxon>Bacillariophycidae</taxon>
        <taxon>Bacillariales</taxon>
        <taxon>Bacillariaceae</taxon>
        <taxon>Cylindrotheca</taxon>
    </lineage>
</organism>
<dbReference type="AlphaFoldDB" id="A0AAD2FPS2"/>
<keyword evidence="2" id="KW-0812">Transmembrane</keyword>
<evidence type="ECO:0008006" key="6">
    <source>
        <dbReference type="Google" id="ProtNLM"/>
    </source>
</evidence>
<feature type="chain" id="PRO_5042177126" description="Transmembrane protein" evidence="3">
    <location>
        <begin position="26"/>
        <end position="390"/>
    </location>
</feature>
<evidence type="ECO:0000256" key="3">
    <source>
        <dbReference type="SAM" id="SignalP"/>
    </source>
</evidence>
<dbReference type="EMBL" id="CAKOGP040001736">
    <property type="protein sequence ID" value="CAJ1947975.1"/>
    <property type="molecule type" value="Genomic_DNA"/>
</dbReference>
<feature type="transmembrane region" description="Helical" evidence="2">
    <location>
        <begin position="107"/>
        <end position="127"/>
    </location>
</feature>
<keyword evidence="2" id="KW-1133">Transmembrane helix</keyword>
<keyword evidence="2" id="KW-0472">Membrane</keyword>
<reference evidence="4" key="1">
    <citation type="submission" date="2023-08" db="EMBL/GenBank/DDBJ databases">
        <authorList>
            <person name="Audoor S."/>
            <person name="Bilcke G."/>
        </authorList>
    </citation>
    <scope>NUCLEOTIDE SEQUENCE</scope>
</reference>
<feature type="region of interest" description="Disordered" evidence="1">
    <location>
        <begin position="356"/>
        <end position="390"/>
    </location>
</feature>
<protein>
    <recommendedName>
        <fullName evidence="6">Transmembrane protein</fullName>
    </recommendedName>
</protein>
<accession>A0AAD2FPS2</accession>
<evidence type="ECO:0000256" key="2">
    <source>
        <dbReference type="SAM" id="Phobius"/>
    </source>
</evidence>
<sequence length="390" mass="43022">MKKSQSIGRLLYITVLLLASHQVHSLLIPACQLVHHCPRTSASSSSSVKINNPHQHSSTQLLTSASAVEQALKEDEYVDLYRASAWSFGWISALLLLMPDRTLSKQLAFKLGGSGGFGLAAFVFYVLSRSNQYEKGNEFLGFQKRCQLGLVGFCGLGLLSFPGEASFWPSALPAVVTSIIMIAVRIGGLVVALGGWLKDCTDLRWRKELQYGLSDNWRGLKVHDKKKSLFYRNCVFVIFFAILSNVMQAIFQYRYQDALELSSLTGSLHVSAVSRLLLVSSLLFSLKLASETETFPSDIKWQTNWALAAWAGLVGIGQCVSFHPSIQVTRNRIEMLTLSGLLFAKGLKVFRQSDATNERSGTFDDDSESDDTSQDDDIDDGEVGNGKDEV</sequence>
<gene>
    <name evidence="4" type="ORF">CYCCA115_LOCUS11402</name>
</gene>
<feature type="transmembrane region" description="Helical" evidence="2">
    <location>
        <begin position="148"/>
        <end position="168"/>
    </location>
</feature>
<evidence type="ECO:0000313" key="5">
    <source>
        <dbReference type="Proteomes" id="UP001295423"/>
    </source>
</evidence>
<keyword evidence="3" id="KW-0732">Signal</keyword>
<dbReference type="Proteomes" id="UP001295423">
    <property type="component" value="Unassembled WGS sequence"/>
</dbReference>
<feature type="compositionally biased region" description="Acidic residues" evidence="1">
    <location>
        <begin position="363"/>
        <end position="382"/>
    </location>
</feature>
<feature type="signal peptide" evidence="3">
    <location>
        <begin position="1"/>
        <end position="25"/>
    </location>
</feature>
<feature type="transmembrane region" description="Helical" evidence="2">
    <location>
        <begin position="229"/>
        <end position="251"/>
    </location>
</feature>
<feature type="transmembrane region" description="Helical" evidence="2">
    <location>
        <begin position="174"/>
        <end position="197"/>
    </location>
</feature>